<proteinExistence type="predicted"/>
<evidence type="ECO:0000313" key="1">
    <source>
        <dbReference type="EMBL" id="VFK12025.1"/>
    </source>
</evidence>
<dbReference type="AlphaFoldDB" id="A0A450W4Q6"/>
<protein>
    <submittedName>
        <fullName evidence="1">Uncharacterized protein</fullName>
    </submittedName>
</protein>
<dbReference type="EMBL" id="CAADFK010000029">
    <property type="protein sequence ID" value="VFK12025.1"/>
    <property type="molecule type" value="Genomic_DNA"/>
</dbReference>
<name>A0A450W4Q6_9GAMM</name>
<organism evidence="1">
    <name type="scientific">Candidatus Kentrum sp. LPFa</name>
    <dbReference type="NCBI Taxonomy" id="2126335"/>
    <lineage>
        <taxon>Bacteria</taxon>
        <taxon>Pseudomonadati</taxon>
        <taxon>Pseudomonadota</taxon>
        <taxon>Gammaproteobacteria</taxon>
        <taxon>Candidatus Kentrum</taxon>
    </lineage>
</organism>
<sequence>MPTPKTENMKDEKTDANPDLSALIATFIKGQETIDPASLSHPATRTEGVDPWKLLNLRENAEVGWLEKTEILEIPGGSRCILRVTVETPNGVSTALSEILPTNRQALLNL</sequence>
<reference evidence="1" key="1">
    <citation type="submission" date="2019-02" db="EMBL/GenBank/DDBJ databases">
        <authorList>
            <person name="Gruber-Vodicka R. H."/>
            <person name="Seah K. B. B."/>
        </authorList>
    </citation>
    <scope>NUCLEOTIDE SEQUENCE</scope>
    <source>
        <strain evidence="1">BECK_S313</strain>
    </source>
</reference>
<gene>
    <name evidence="1" type="ORF">BECKLPF1236B_GA0070989_10295</name>
</gene>
<accession>A0A450W4Q6</accession>